<accession>A0A7S4M1B6</accession>
<evidence type="ECO:0000256" key="2">
    <source>
        <dbReference type="ARBA" id="ARBA00022737"/>
    </source>
</evidence>
<dbReference type="EMBL" id="HBKN01003939">
    <property type="protein sequence ID" value="CAE2193991.1"/>
    <property type="molecule type" value="Transcribed_RNA"/>
</dbReference>
<gene>
    <name evidence="3" type="ORF">GTHE00462_LOCUS3302</name>
</gene>
<dbReference type="AlphaFoldDB" id="A0A7S4M1B6"/>
<protein>
    <submittedName>
        <fullName evidence="3">Uncharacterized protein</fullName>
    </submittedName>
</protein>
<dbReference type="PANTHER" id="PTHR46093:SF18">
    <property type="entry name" value="FIBRONECTIN TYPE-III DOMAIN-CONTAINING PROTEIN"/>
    <property type="match status" value="1"/>
</dbReference>
<dbReference type="SUPFAM" id="SSF117281">
    <property type="entry name" value="Kelch motif"/>
    <property type="match status" value="1"/>
</dbReference>
<keyword evidence="2" id="KW-0677">Repeat</keyword>
<dbReference type="Pfam" id="PF24681">
    <property type="entry name" value="Kelch_KLHDC2_KLHL20_DRC7"/>
    <property type="match status" value="1"/>
</dbReference>
<evidence type="ECO:0000313" key="3">
    <source>
        <dbReference type="EMBL" id="CAE2193991.1"/>
    </source>
</evidence>
<dbReference type="InterPro" id="IPR015915">
    <property type="entry name" value="Kelch-typ_b-propeller"/>
</dbReference>
<name>A0A7S4M1B6_GUITH</name>
<dbReference type="PANTHER" id="PTHR46093">
    <property type="entry name" value="ACYL-COA-BINDING DOMAIN-CONTAINING PROTEIN 5"/>
    <property type="match status" value="1"/>
</dbReference>
<dbReference type="Gene3D" id="2.120.10.80">
    <property type="entry name" value="Kelch-type beta propeller"/>
    <property type="match status" value="2"/>
</dbReference>
<keyword evidence="1" id="KW-0880">Kelch repeat</keyword>
<reference evidence="3" key="1">
    <citation type="submission" date="2021-01" db="EMBL/GenBank/DDBJ databases">
        <authorList>
            <person name="Corre E."/>
            <person name="Pelletier E."/>
            <person name="Niang G."/>
            <person name="Scheremetjew M."/>
            <person name="Finn R."/>
            <person name="Kale V."/>
            <person name="Holt S."/>
            <person name="Cochrane G."/>
            <person name="Meng A."/>
            <person name="Brown T."/>
            <person name="Cohen L."/>
        </authorList>
    </citation>
    <scope>NUCLEOTIDE SEQUENCE</scope>
    <source>
        <strain evidence="3">CCMP 2712</strain>
    </source>
</reference>
<evidence type="ECO:0000256" key="1">
    <source>
        <dbReference type="ARBA" id="ARBA00022441"/>
    </source>
</evidence>
<proteinExistence type="predicted"/>
<organism evidence="3">
    <name type="scientific">Guillardia theta</name>
    <name type="common">Cryptophyte</name>
    <name type="synonym">Cryptomonas phi</name>
    <dbReference type="NCBI Taxonomy" id="55529"/>
    <lineage>
        <taxon>Eukaryota</taxon>
        <taxon>Cryptophyceae</taxon>
        <taxon>Pyrenomonadales</taxon>
        <taxon>Geminigeraceae</taxon>
        <taxon>Guillardia</taxon>
    </lineage>
</organism>
<sequence>MGSSLYIIGGANRNQEYSTRIAKFDLRQGKWEDVEATGGSPPPRAGHTAVVWSQRNAVVHGGMYMPTQEFYNDTWVLKEEDGSLCWLEPRQEGLTPSARNSHTATLVEGEEGAEKMVVIGGGSSSGLLLSVEIADLQDLPDKITWSKCEEESLSRISPREMHTCSLYKDFLIIFGGRVDGEEVVSSEAILIDKTSLKVVKVESTSFKRCGHAMAKLRDSRLILVGGLDLTAPEICAQSVVIDLELQDPPPSTQETFSLRCDVPEQEDGETLARFAHSATTVTTGGEGEVLVFGGVNFSSDLNDVVAITSSVAKE</sequence>